<dbReference type="SMART" id="SM00354">
    <property type="entry name" value="HTH_LACI"/>
    <property type="match status" value="1"/>
</dbReference>
<organism evidence="5 6">
    <name type="scientific">Thermophilibacter provencensis</name>
    <dbReference type="NCBI Taxonomy" id="1852386"/>
    <lineage>
        <taxon>Bacteria</taxon>
        <taxon>Bacillati</taxon>
        <taxon>Actinomycetota</taxon>
        <taxon>Coriobacteriia</taxon>
        <taxon>Coriobacteriales</taxon>
        <taxon>Atopobiaceae</taxon>
        <taxon>Thermophilibacter</taxon>
    </lineage>
</organism>
<dbReference type="PANTHER" id="PTHR30146:SF154">
    <property type="entry name" value="TRANSCRIPTION REGULATOR, MEMBER OF GALR FAMILY"/>
    <property type="match status" value="1"/>
</dbReference>
<dbReference type="InterPro" id="IPR028082">
    <property type="entry name" value="Peripla_BP_I"/>
</dbReference>
<sequence>MAQKRRITIKDIAEMAETSKTTVSFYLNGKTERMSEDTQKRIKRAIEKTGYEPNPLARGMNAKSSKLIGVIIGDVTNEFSNRIVKGIGSVVDKAGYRLLCCSSNYSADGERAYIDRLLALGVDGFIVQPTSQFKTVADDIEAAGKKLVFFDSKYYDYTSSWVKTDNYEATYRTVKSCVERGYRRFLLVAAAPQLLSSRIERFSGFVDALEKEGTGFTQFEIAPGEIDSEALLQFLRANIDGETPTLVFAPNCWALPEIYVAMREFYPLMPNKVGLVGFDNFDWTSVASPSVTAIEQPAFEEGREAARILLELLESDEKKTVHQELDCNVRWRSTTM</sequence>
<feature type="domain" description="HTH lacI-type" evidence="4">
    <location>
        <begin position="7"/>
        <end position="62"/>
    </location>
</feature>
<evidence type="ECO:0000313" key="6">
    <source>
        <dbReference type="Proteomes" id="UP000697330"/>
    </source>
</evidence>
<evidence type="ECO:0000259" key="4">
    <source>
        <dbReference type="PROSITE" id="PS50932"/>
    </source>
</evidence>
<dbReference type="PANTHER" id="PTHR30146">
    <property type="entry name" value="LACI-RELATED TRANSCRIPTIONAL REPRESSOR"/>
    <property type="match status" value="1"/>
</dbReference>
<dbReference type="InterPro" id="IPR010982">
    <property type="entry name" value="Lambda_DNA-bd_dom_sf"/>
</dbReference>
<evidence type="ECO:0000256" key="1">
    <source>
        <dbReference type="ARBA" id="ARBA00023015"/>
    </source>
</evidence>
<evidence type="ECO:0000313" key="5">
    <source>
        <dbReference type="EMBL" id="HJF44553.1"/>
    </source>
</evidence>
<dbReference type="Gene3D" id="1.10.260.40">
    <property type="entry name" value="lambda repressor-like DNA-binding domains"/>
    <property type="match status" value="1"/>
</dbReference>
<keyword evidence="2 5" id="KW-0238">DNA-binding</keyword>
<dbReference type="OrthoDB" id="3180992at2"/>
<dbReference type="InterPro" id="IPR046335">
    <property type="entry name" value="LacI/GalR-like_sensor"/>
</dbReference>
<dbReference type="SUPFAM" id="SSF53822">
    <property type="entry name" value="Periplasmic binding protein-like I"/>
    <property type="match status" value="1"/>
</dbReference>
<name>A0A921GED8_9ACTN</name>
<evidence type="ECO:0000256" key="3">
    <source>
        <dbReference type="ARBA" id="ARBA00023163"/>
    </source>
</evidence>
<reference evidence="5" key="1">
    <citation type="journal article" date="2021" name="PeerJ">
        <title>Extensive microbial diversity within the chicken gut microbiome revealed by metagenomics and culture.</title>
        <authorList>
            <person name="Gilroy R."/>
            <person name="Ravi A."/>
            <person name="Getino M."/>
            <person name="Pursley I."/>
            <person name="Horton D.L."/>
            <person name="Alikhan N.F."/>
            <person name="Baker D."/>
            <person name="Gharbi K."/>
            <person name="Hall N."/>
            <person name="Watson M."/>
            <person name="Adriaenssens E.M."/>
            <person name="Foster-Nyarko E."/>
            <person name="Jarju S."/>
            <person name="Secka A."/>
            <person name="Antonio M."/>
            <person name="Oren A."/>
            <person name="Chaudhuri R.R."/>
            <person name="La Ragione R."/>
            <person name="Hildebrand F."/>
            <person name="Pallen M.J."/>
        </authorList>
    </citation>
    <scope>NUCLEOTIDE SEQUENCE</scope>
    <source>
        <strain evidence="5">CHK124-7917</strain>
    </source>
</reference>
<dbReference type="CDD" id="cd01392">
    <property type="entry name" value="HTH_LacI"/>
    <property type="match status" value="1"/>
</dbReference>
<dbReference type="PROSITE" id="PS50932">
    <property type="entry name" value="HTH_LACI_2"/>
    <property type="match status" value="1"/>
</dbReference>
<keyword evidence="3" id="KW-0804">Transcription</keyword>
<dbReference type="SUPFAM" id="SSF47413">
    <property type="entry name" value="lambda repressor-like DNA-binding domains"/>
    <property type="match status" value="1"/>
</dbReference>
<dbReference type="InterPro" id="IPR000843">
    <property type="entry name" value="HTH_LacI"/>
</dbReference>
<dbReference type="GO" id="GO:0003700">
    <property type="term" value="F:DNA-binding transcription factor activity"/>
    <property type="evidence" value="ECO:0007669"/>
    <property type="project" value="TreeGrafter"/>
</dbReference>
<dbReference type="GO" id="GO:0000976">
    <property type="term" value="F:transcription cis-regulatory region binding"/>
    <property type="evidence" value="ECO:0007669"/>
    <property type="project" value="TreeGrafter"/>
</dbReference>
<keyword evidence="1" id="KW-0805">Transcription regulation</keyword>
<gene>
    <name evidence="5" type="ORF">K8U72_02035</name>
</gene>
<proteinExistence type="predicted"/>
<evidence type="ECO:0000256" key="2">
    <source>
        <dbReference type="ARBA" id="ARBA00023125"/>
    </source>
</evidence>
<dbReference type="EMBL" id="DYWQ01000027">
    <property type="protein sequence ID" value="HJF44553.1"/>
    <property type="molecule type" value="Genomic_DNA"/>
</dbReference>
<dbReference type="Gene3D" id="3.40.50.2300">
    <property type="match status" value="2"/>
</dbReference>
<comment type="caution">
    <text evidence="5">The sequence shown here is derived from an EMBL/GenBank/DDBJ whole genome shotgun (WGS) entry which is preliminary data.</text>
</comment>
<protein>
    <submittedName>
        <fullName evidence="5">LacI family DNA-binding transcriptional regulator</fullName>
    </submittedName>
</protein>
<dbReference type="Pfam" id="PF13377">
    <property type="entry name" value="Peripla_BP_3"/>
    <property type="match status" value="1"/>
</dbReference>
<dbReference type="RefSeq" id="WP_075279513.1">
    <property type="nucleotide sequence ID" value="NZ_DYWQ01000027.1"/>
</dbReference>
<dbReference type="Proteomes" id="UP000697330">
    <property type="component" value="Unassembled WGS sequence"/>
</dbReference>
<dbReference type="AlphaFoldDB" id="A0A921GED8"/>
<dbReference type="CDD" id="cd06283">
    <property type="entry name" value="PBP1_RegR_EndR_KdgR-like"/>
    <property type="match status" value="1"/>
</dbReference>
<dbReference type="Pfam" id="PF00356">
    <property type="entry name" value="LacI"/>
    <property type="match status" value="1"/>
</dbReference>
<reference evidence="5" key="2">
    <citation type="submission" date="2021-09" db="EMBL/GenBank/DDBJ databases">
        <authorList>
            <person name="Gilroy R."/>
        </authorList>
    </citation>
    <scope>NUCLEOTIDE SEQUENCE</scope>
    <source>
        <strain evidence="5">CHK124-7917</strain>
    </source>
</reference>
<accession>A0A921GED8</accession>